<evidence type="ECO:0000313" key="2">
    <source>
        <dbReference type="EMBL" id="SES20540.1"/>
    </source>
</evidence>
<feature type="transmembrane region" description="Helical" evidence="1">
    <location>
        <begin position="174"/>
        <end position="198"/>
    </location>
</feature>
<evidence type="ECO:0000313" key="3">
    <source>
        <dbReference type="Proteomes" id="UP000199028"/>
    </source>
</evidence>
<accession>A0A1H9VFG9</accession>
<organism evidence="2 3">
    <name type="scientific">Lentzea flaviverrucosa</name>
    <dbReference type="NCBI Taxonomy" id="200379"/>
    <lineage>
        <taxon>Bacteria</taxon>
        <taxon>Bacillati</taxon>
        <taxon>Actinomycetota</taxon>
        <taxon>Actinomycetes</taxon>
        <taxon>Pseudonocardiales</taxon>
        <taxon>Pseudonocardiaceae</taxon>
        <taxon>Lentzea</taxon>
    </lineage>
</organism>
<protein>
    <submittedName>
        <fullName evidence="2">Uncharacterized protein</fullName>
    </submittedName>
</protein>
<dbReference type="EMBL" id="FOFT01000010">
    <property type="protein sequence ID" value="SES20540.1"/>
    <property type="molecule type" value="Genomic_DNA"/>
</dbReference>
<dbReference type="Proteomes" id="UP000199028">
    <property type="component" value="Unassembled WGS sequence"/>
</dbReference>
<reference evidence="3" key="1">
    <citation type="submission" date="2016-10" db="EMBL/GenBank/DDBJ databases">
        <authorList>
            <person name="Varghese N."/>
            <person name="Submissions S."/>
        </authorList>
    </citation>
    <scope>NUCLEOTIDE SEQUENCE [LARGE SCALE GENOMIC DNA]</scope>
    <source>
        <strain evidence="3">CGMCC 4.578</strain>
    </source>
</reference>
<dbReference type="AlphaFoldDB" id="A0A1H9VFG9"/>
<proteinExistence type="predicted"/>
<evidence type="ECO:0000256" key="1">
    <source>
        <dbReference type="SAM" id="Phobius"/>
    </source>
</evidence>
<name>A0A1H9VFG9_9PSEU</name>
<keyword evidence="1" id="KW-1133">Transmembrane helix</keyword>
<keyword evidence="1" id="KW-0472">Membrane</keyword>
<gene>
    <name evidence="2" type="ORF">SAMN05216195_11057</name>
</gene>
<feature type="transmembrane region" description="Helical" evidence="1">
    <location>
        <begin position="137"/>
        <end position="154"/>
    </location>
</feature>
<sequence>MSRTAFPGPDVLLERLERSRGDDRPRVEGGGYTEELLGRLAEQLGVQRLDLFIVADLAVPEDELPFHPNASGALAQLVERTLRLPEAGRKRLREVARSLPVQPPSGPSRYGPLQPTGQPYPPGFGSLFARMLALRNMSWGASVQVLHLMSGIYLSTSNIGGMVRGLRVFDAKLVIGLAAVFGMPAGVLATLMDVDLAIGDHVHSAKNRDAAALLWEVRQLTSEQVWGLSELADQLNG</sequence>
<keyword evidence="3" id="KW-1185">Reference proteome</keyword>
<keyword evidence="1" id="KW-0812">Transmembrane</keyword>